<protein>
    <submittedName>
        <fullName evidence="1">PRC1 protein</fullName>
    </submittedName>
</protein>
<gene>
    <name evidence="1" type="primary">PRC1</name>
    <name evidence="1" type="ORF">BLAG_LOCUS13010</name>
</gene>
<reference evidence="1" key="1">
    <citation type="submission" date="2022-01" db="EMBL/GenBank/DDBJ databases">
        <authorList>
            <person name="Braso-Vives M."/>
        </authorList>
    </citation>
    <scope>NUCLEOTIDE SEQUENCE</scope>
</reference>
<dbReference type="Pfam" id="PF03999">
    <property type="entry name" value="MAP65_ASE1"/>
    <property type="match status" value="1"/>
</dbReference>
<dbReference type="OrthoDB" id="642895at2759"/>
<accession>A0A8J9ZHG5</accession>
<proteinExistence type="predicted"/>
<dbReference type="Proteomes" id="UP000838412">
    <property type="component" value="Chromosome 2"/>
</dbReference>
<sequence>MNGSRRVGRKKNTLRPSDMVFNKVVRGNYHTQGHTSCATVGHASDAGANATENTRLEDFLQTKHKLISMMNELFDECSSEQDLVLTHLHGDVLSSNNMFVLKGVCGDIEERYNWAREKAADLRTQLTTLWDRLEIEEAEREAFTRENQGFKLSVVAALQKKVSDLTKLKLQNIHYFVTGLKDEVTKLHCDEEQGEQEARLRGILRSVERWEDLWKKRLALKVESEVRNTASSFIVEGCSLDEFFKSLWNAQDNQRNARKQVINQDLTPDSDSQRDVVLGEEDNLRALQTLPTPTAAAKDLTPDSDSQRDVVLGEEDNLRALQTLPTPTAAAKDLTPDSDSQRDVVLGEEDNLRALQTLPTPTAAAKDLTPDSDSQRDVVLGEEDNLRALQTLPTPTAAAKDLTPDSDSQRDVVLGEEDNLRALQTLPTPTAAAKDLTPDSDSQRDVVLGEEDNLRALQTLPTPTAAAKVPLMLRRLKNTKEWDEAHGPAGQFGEAPVLLLLWWGGSQRLWEGRRRALFHSAGLPLCLLSISDRWIQSRSLRPVV</sequence>
<dbReference type="AlphaFoldDB" id="A0A8J9ZHG5"/>
<name>A0A8J9ZHG5_BRALA</name>
<evidence type="ECO:0000313" key="1">
    <source>
        <dbReference type="EMBL" id="CAH1253128.1"/>
    </source>
</evidence>
<keyword evidence="2" id="KW-1185">Reference proteome</keyword>
<organism evidence="1 2">
    <name type="scientific">Branchiostoma lanceolatum</name>
    <name type="common">Common lancelet</name>
    <name type="synonym">Amphioxus lanceolatum</name>
    <dbReference type="NCBI Taxonomy" id="7740"/>
    <lineage>
        <taxon>Eukaryota</taxon>
        <taxon>Metazoa</taxon>
        <taxon>Chordata</taxon>
        <taxon>Cephalochordata</taxon>
        <taxon>Leptocardii</taxon>
        <taxon>Amphioxiformes</taxon>
        <taxon>Branchiostomatidae</taxon>
        <taxon>Branchiostoma</taxon>
    </lineage>
</organism>
<evidence type="ECO:0000313" key="2">
    <source>
        <dbReference type="Proteomes" id="UP000838412"/>
    </source>
</evidence>
<dbReference type="EMBL" id="OV696687">
    <property type="protein sequence ID" value="CAH1253128.1"/>
    <property type="molecule type" value="Genomic_DNA"/>
</dbReference>